<proteinExistence type="predicted"/>
<accession>A0A645J392</accession>
<feature type="compositionally biased region" description="Basic and acidic residues" evidence="1">
    <location>
        <begin position="1"/>
        <end position="19"/>
    </location>
</feature>
<dbReference type="EMBL" id="VSSQ01128411">
    <property type="protein sequence ID" value="MPN57179.1"/>
    <property type="molecule type" value="Genomic_DNA"/>
</dbReference>
<feature type="region of interest" description="Disordered" evidence="1">
    <location>
        <begin position="59"/>
        <end position="108"/>
    </location>
</feature>
<dbReference type="AlphaFoldDB" id="A0A645J392"/>
<protein>
    <submittedName>
        <fullName evidence="2">Uncharacterized protein</fullName>
    </submittedName>
</protein>
<evidence type="ECO:0000313" key="2">
    <source>
        <dbReference type="EMBL" id="MPN57179.1"/>
    </source>
</evidence>
<evidence type="ECO:0000256" key="1">
    <source>
        <dbReference type="SAM" id="MobiDB-lite"/>
    </source>
</evidence>
<gene>
    <name evidence="2" type="ORF">SDC9_204873</name>
</gene>
<feature type="compositionally biased region" description="Basic and acidic residues" evidence="1">
    <location>
        <begin position="88"/>
        <end position="101"/>
    </location>
</feature>
<reference evidence="2" key="1">
    <citation type="submission" date="2019-08" db="EMBL/GenBank/DDBJ databases">
        <authorList>
            <person name="Kucharzyk K."/>
            <person name="Murdoch R.W."/>
            <person name="Higgins S."/>
            <person name="Loffler F."/>
        </authorList>
    </citation>
    <scope>NUCLEOTIDE SEQUENCE</scope>
</reference>
<feature type="region of interest" description="Disordered" evidence="1">
    <location>
        <begin position="1"/>
        <end position="36"/>
    </location>
</feature>
<sequence>MLKSDDRAHDACVAQDRRQRGQPFVGGLHGEDRRQKRCKGAEYNVQRAVGRQEICNKAPHKQARCGGGKQKGQDAQRLGKAKLHRPIGHAEDGGKVAEDGVQRPYDTG</sequence>
<name>A0A645J392_9ZZZZ</name>
<comment type="caution">
    <text evidence="2">The sequence shown here is derived from an EMBL/GenBank/DDBJ whole genome shotgun (WGS) entry which is preliminary data.</text>
</comment>
<organism evidence="2">
    <name type="scientific">bioreactor metagenome</name>
    <dbReference type="NCBI Taxonomy" id="1076179"/>
    <lineage>
        <taxon>unclassified sequences</taxon>
        <taxon>metagenomes</taxon>
        <taxon>ecological metagenomes</taxon>
    </lineage>
</organism>